<evidence type="ECO:0000313" key="1">
    <source>
        <dbReference type="EMBL" id="KAJ9110073.1"/>
    </source>
</evidence>
<proteinExistence type="predicted"/>
<organism evidence="1 2">
    <name type="scientific">Naganishia cerealis</name>
    <dbReference type="NCBI Taxonomy" id="610337"/>
    <lineage>
        <taxon>Eukaryota</taxon>
        <taxon>Fungi</taxon>
        <taxon>Dikarya</taxon>
        <taxon>Basidiomycota</taxon>
        <taxon>Agaricomycotina</taxon>
        <taxon>Tremellomycetes</taxon>
        <taxon>Filobasidiales</taxon>
        <taxon>Filobasidiaceae</taxon>
        <taxon>Naganishia</taxon>
    </lineage>
</organism>
<dbReference type="EMBL" id="JASBWR010000014">
    <property type="protein sequence ID" value="KAJ9110073.1"/>
    <property type="molecule type" value="Genomic_DNA"/>
</dbReference>
<reference evidence="1" key="1">
    <citation type="submission" date="2023-04" db="EMBL/GenBank/DDBJ databases">
        <title>Draft Genome sequencing of Naganishia species isolated from polar environments using Oxford Nanopore Technology.</title>
        <authorList>
            <person name="Leo P."/>
            <person name="Venkateswaran K."/>
        </authorList>
    </citation>
    <scope>NUCLEOTIDE SEQUENCE</scope>
    <source>
        <strain evidence="1">MNA-CCFEE 5261</strain>
    </source>
</reference>
<protein>
    <submittedName>
        <fullName evidence="1">Uncharacterized protein</fullName>
    </submittedName>
</protein>
<dbReference type="Proteomes" id="UP001241377">
    <property type="component" value="Unassembled WGS sequence"/>
</dbReference>
<gene>
    <name evidence="1" type="ORF">QFC19_001744</name>
</gene>
<evidence type="ECO:0000313" key="2">
    <source>
        <dbReference type="Proteomes" id="UP001241377"/>
    </source>
</evidence>
<name>A0ACC2WF92_9TREE</name>
<keyword evidence="2" id="KW-1185">Reference proteome</keyword>
<sequence>MQNNKRQPQSTVTDGGIPIWDIQRIKITLDSCDIPVSVEDIMKPNVNSATAIFQGLLEVIMGIAAEDIEYSKASLLPTMKHQGEFPDGLYQAMFFHHCRELAQNAGVKGFCYADLSKPEPHRFRSILSDILNLAIFREDNIMGVWKELVDQREDKKRAVIEQEQENQQFLRAIEEIKDKIQKELPQEQEAERRNLELRQTLMALRTEQVALERKIQKMREERAEVIEKARLKVEISTKLLKDNADLKAQIVRSPDRQRKEISEMSSQRIELQNTVQAYRNKTRDLSGKIDTMGELEFALQSLIRQQSNIEEDRRKQAALRRELQDESGKLAALEKDLKLFDSKIEQLDRQIELAGQKKDSSDKYAADMREQTEVKTRNLLAQYQAKNIQRADEKEQIDIQQQDKRRLEEEINQASVELRRGAEELRNEYRKVLNDFCKLVPPYLLQARRTADLAADAANNYLDKIAQHLRLKIEDTENK</sequence>
<comment type="caution">
    <text evidence="1">The sequence shown here is derived from an EMBL/GenBank/DDBJ whole genome shotgun (WGS) entry which is preliminary data.</text>
</comment>
<accession>A0ACC2WF92</accession>